<accession>A0A7K7ADG1</accession>
<reference evidence="3 4" key="1">
    <citation type="submission" date="2019-09" db="EMBL/GenBank/DDBJ databases">
        <title>Bird 10,000 Genomes (B10K) Project - Family phase.</title>
        <authorList>
            <person name="Zhang G."/>
        </authorList>
    </citation>
    <scope>NUCLEOTIDE SEQUENCE [LARGE SCALE GENOMIC DNA]</scope>
    <source>
        <strain evidence="3">B10K-MSB-04</strain>
    </source>
</reference>
<feature type="compositionally biased region" description="Basic residues" evidence="1">
    <location>
        <begin position="1"/>
        <end position="10"/>
    </location>
</feature>
<evidence type="ECO:0000259" key="2">
    <source>
        <dbReference type="PROSITE" id="PS51053"/>
    </source>
</evidence>
<gene>
    <name evidence="3" type="primary">Sertad1</name>
    <name evidence="3" type="ORF">NOTPEN_R14224</name>
</gene>
<organism evidence="3 4">
    <name type="scientific">Nothoprocta pentlandii</name>
    <dbReference type="NCBI Taxonomy" id="2585814"/>
    <lineage>
        <taxon>Eukaryota</taxon>
        <taxon>Metazoa</taxon>
        <taxon>Chordata</taxon>
        <taxon>Craniata</taxon>
        <taxon>Vertebrata</taxon>
        <taxon>Euteleostomi</taxon>
        <taxon>Archelosauria</taxon>
        <taxon>Archosauria</taxon>
        <taxon>Dinosauria</taxon>
        <taxon>Saurischia</taxon>
        <taxon>Theropoda</taxon>
        <taxon>Coelurosauria</taxon>
        <taxon>Aves</taxon>
        <taxon>Palaeognathae</taxon>
        <taxon>Tinamiformes</taxon>
        <taxon>Tinamidae</taxon>
        <taxon>Nothoprocta</taxon>
    </lineage>
</organism>
<name>A0A7K7ADG1_9AVES</name>
<dbReference type="InterPro" id="IPR009263">
    <property type="entry name" value="SERTA_dom"/>
</dbReference>
<comment type="caution">
    <text evidence="3">The sequence shown here is derived from an EMBL/GenBank/DDBJ whole genome shotgun (WGS) entry which is preliminary data.</text>
</comment>
<dbReference type="EMBL" id="VZSG01001931">
    <property type="protein sequence ID" value="NWX94154.1"/>
    <property type="molecule type" value="Genomic_DNA"/>
</dbReference>
<proteinExistence type="predicted"/>
<evidence type="ECO:0000313" key="3">
    <source>
        <dbReference type="EMBL" id="NWX94154.1"/>
    </source>
</evidence>
<dbReference type="PANTHER" id="PTHR16277">
    <property type="entry name" value="CELL DIVISION CYCLE ASSOCIATED PROTEIN 4/SERTA DOMAIN-CONTAINING PROTEIN 2"/>
    <property type="match status" value="1"/>
</dbReference>
<dbReference type="InterPro" id="IPR052262">
    <property type="entry name" value="E2F-SERTA_domain_protein"/>
</dbReference>
<dbReference type="PANTHER" id="PTHR16277:SF12">
    <property type="entry name" value="SERTA DOMAIN-CONTAINING PROTEIN 1"/>
    <property type="match status" value="1"/>
</dbReference>
<protein>
    <submittedName>
        <fullName evidence="3">SRTD1 protein</fullName>
    </submittedName>
</protein>
<feature type="domain" description="SERTA" evidence="2">
    <location>
        <begin position="29"/>
        <end position="76"/>
    </location>
</feature>
<feature type="compositionally biased region" description="Pro residues" evidence="1">
    <location>
        <begin position="72"/>
        <end position="84"/>
    </location>
</feature>
<dbReference type="GO" id="GO:0005634">
    <property type="term" value="C:nucleus"/>
    <property type="evidence" value="ECO:0007669"/>
    <property type="project" value="TreeGrafter"/>
</dbReference>
<evidence type="ECO:0000313" key="4">
    <source>
        <dbReference type="Proteomes" id="UP000538817"/>
    </source>
</evidence>
<dbReference type="Proteomes" id="UP000538817">
    <property type="component" value="Unassembled WGS sequence"/>
</dbReference>
<dbReference type="AlphaFoldDB" id="A0A7K7ADG1"/>
<feature type="region of interest" description="Disordered" evidence="1">
    <location>
        <begin position="1"/>
        <end position="29"/>
    </location>
</feature>
<evidence type="ECO:0000256" key="1">
    <source>
        <dbReference type="SAM" id="MobiDB-lite"/>
    </source>
</evidence>
<feature type="non-terminal residue" evidence="3">
    <location>
        <position position="215"/>
    </location>
</feature>
<feature type="region of interest" description="Disordered" evidence="1">
    <location>
        <begin position="69"/>
        <end position="92"/>
    </location>
</feature>
<keyword evidence="4" id="KW-1185">Reference proteome</keyword>
<feature type="non-terminal residue" evidence="3">
    <location>
        <position position="1"/>
    </location>
</feature>
<dbReference type="PROSITE" id="PS51053">
    <property type="entry name" value="SERTA"/>
    <property type="match status" value="1"/>
</dbReference>
<dbReference type="Pfam" id="PF06031">
    <property type="entry name" value="SERTA"/>
    <property type="match status" value="1"/>
</dbReference>
<sequence>MLAKGVKRKRAEMEAGEAPAEAVSGGGGPGAPSASLFNISMLKLHRSLRHVEPNLRYLVLVANTLRRLQGPAPAPEPPAGPHGPPGSADHPLLLSGWDVPPDATAMLAPATMALDAMEGPGGRADALRPPPAPPGCLSPLELLGAPSLLDDSLDGLFEDIDTSMYDCDLWAPGSLAGFKAFAGTEEEEGEEAEGSGRLDMDDLDYLMDVLVGTRA</sequence>